<dbReference type="InterPro" id="IPR013785">
    <property type="entry name" value="Aldolase_TIM"/>
</dbReference>
<evidence type="ECO:0000259" key="19">
    <source>
        <dbReference type="Pfam" id="PF17956"/>
    </source>
</evidence>
<dbReference type="NCBIfam" id="TIGR01513">
    <property type="entry name" value="NAPRTase_put"/>
    <property type="match status" value="1"/>
</dbReference>
<dbReference type="AlphaFoldDB" id="A0A834JGW3"/>
<dbReference type="InterPro" id="IPR041525">
    <property type="entry name" value="N/Namide_PRibTrfase"/>
</dbReference>
<evidence type="ECO:0000256" key="2">
    <source>
        <dbReference type="ARBA" id="ARBA00001946"/>
    </source>
</evidence>
<evidence type="ECO:0000259" key="17">
    <source>
        <dbReference type="Pfam" id="PF04095"/>
    </source>
</evidence>
<comment type="cofactor">
    <cofactor evidence="2">
        <name>Mg(2+)</name>
        <dbReference type="ChEBI" id="CHEBI:18420"/>
    </cofactor>
</comment>
<dbReference type="FunFam" id="3.20.140.10:FF:000004">
    <property type="entry name" value="Nicotinate phosphoribosyltransferase"/>
    <property type="match status" value="1"/>
</dbReference>
<evidence type="ECO:0000256" key="4">
    <source>
        <dbReference type="ARBA" id="ARBA00010897"/>
    </source>
</evidence>
<keyword evidence="8 16" id="KW-0436">Ligase</keyword>
<evidence type="ECO:0000256" key="10">
    <source>
        <dbReference type="ARBA" id="ARBA00022679"/>
    </source>
</evidence>
<dbReference type="PANTHER" id="PTHR11098">
    <property type="entry name" value="NICOTINATE PHOSPHORIBOSYLTRANSFERASE"/>
    <property type="match status" value="1"/>
</dbReference>
<dbReference type="GO" id="GO:0016740">
    <property type="term" value="F:transferase activity"/>
    <property type="evidence" value="ECO:0007669"/>
    <property type="project" value="UniProtKB-KW"/>
</dbReference>
<comment type="catalytic activity">
    <reaction evidence="15 16">
        <text>5-phospho-alpha-D-ribose 1-diphosphate + nicotinate + ATP + H2O = nicotinate beta-D-ribonucleotide + ADP + phosphate + diphosphate</text>
        <dbReference type="Rhea" id="RHEA:36163"/>
        <dbReference type="ChEBI" id="CHEBI:15377"/>
        <dbReference type="ChEBI" id="CHEBI:30616"/>
        <dbReference type="ChEBI" id="CHEBI:32544"/>
        <dbReference type="ChEBI" id="CHEBI:33019"/>
        <dbReference type="ChEBI" id="CHEBI:43474"/>
        <dbReference type="ChEBI" id="CHEBI:57502"/>
        <dbReference type="ChEBI" id="CHEBI:58017"/>
        <dbReference type="ChEBI" id="CHEBI:456216"/>
        <dbReference type="EC" id="6.3.4.21"/>
    </reaction>
</comment>
<organism evidence="20 21">
    <name type="scientific">Vespula germanica</name>
    <name type="common">German yellow jacket</name>
    <name type="synonym">Paravespula germanica</name>
    <dbReference type="NCBI Taxonomy" id="30212"/>
    <lineage>
        <taxon>Eukaryota</taxon>
        <taxon>Metazoa</taxon>
        <taxon>Ecdysozoa</taxon>
        <taxon>Arthropoda</taxon>
        <taxon>Hexapoda</taxon>
        <taxon>Insecta</taxon>
        <taxon>Pterygota</taxon>
        <taxon>Neoptera</taxon>
        <taxon>Endopterygota</taxon>
        <taxon>Hymenoptera</taxon>
        <taxon>Apocrita</taxon>
        <taxon>Aculeata</taxon>
        <taxon>Vespoidea</taxon>
        <taxon>Vespidae</taxon>
        <taxon>Vespinae</taxon>
        <taxon>Vespula</taxon>
    </lineage>
</organism>
<keyword evidence="11" id="KW-0479">Metal-binding</keyword>
<keyword evidence="7" id="KW-0597">Phosphoprotein</keyword>
<dbReference type="InterPro" id="IPR041619">
    <property type="entry name" value="NAPRTase_C"/>
</dbReference>
<keyword evidence="13" id="KW-0464">Manganese</keyword>
<dbReference type="InterPro" id="IPR040727">
    <property type="entry name" value="NAPRTase_N"/>
</dbReference>
<dbReference type="Gene3D" id="3.20.20.70">
    <property type="entry name" value="Aldolase class I"/>
    <property type="match status" value="1"/>
</dbReference>
<keyword evidence="12" id="KW-0460">Magnesium</keyword>
<dbReference type="PIRSF" id="PIRSF000484">
    <property type="entry name" value="NAPRT"/>
    <property type="match status" value="1"/>
</dbReference>
<protein>
    <recommendedName>
        <fullName evidence="6 16">Nicotinate phosphoribosyltransferase</fullName>
        <ecNumber evidence="5 16">6.3.4.21</ecNumber>
    </recommendedName>
</protein>
<evidence type="ECO:0000256" key="8">
    <source>
        <dbReference type="ARBA" id="ARBA00022598"/>
    </source>
</evidence>
<feature type="domain" description="Nicotinate phosphoribosyltransferase C-terminal" evidence="19">
    <location>
        <begin position="425"/>
        <end position="534"/>
    </location>
</feature>
<feature type="domain" description="Nicotinate/nicotinamide phosphoribosyltransferase" evidence="17">
    <location>
        <begin position="321"/>
        <end position="419"/>
    </location>
</feature>
<dbReference type="GO" id="GO:0005829">
    <property type="term" value="C:cytosol"/>
    <property type="evidence" value="ECO:0007669"/>
    <property type="project" value="TreeGrafter"/>
</dbReference>
<dbReference type="InterPro" id="IPR007229">
    <property type="entry name" value="Nic_PRibTrfase-Fam"/>
</dbReference>
<keyword evidence="21" id="KW-1185">Reference proteome</keyword>
<evidence type="ECO:0000313" key="21">
    <source>
        <dbReference type="Proteomes" id="UP000617340"/>
    </source>
</evidence>
<dbReference type="FunFam" id="3.20.20.70:FF:000173">
    <property type="entry name" value="Nicotinate phosphoribosyltransferase"/>
    <property type="match status" value="1"/>
</dbReference>
<dbReference type="InterPro" id="IPR036068">
    <property type="entry name" value="Nicotinate_pribotase-like_C"/>
</dbReference>
<dbReference type="Proteomes" id="UP000617340">
    <property type="component" value="Unassembled WGS sequence"/>
</dbReference>
<comment type="pathway">
    <text evidence="3 16">Cofactor biosynthesis; NAD(+) biosynthesis; nicotinate D-ribonucleotide from nicotinate: step 1/1.</text>
</comment>
<accession>A0A834JGW3</accession>
<evidence type="ECO:0000256" key="16">
    <source>
        <dbReference type="RuleBase" id="RU365100"/>
    </source>
</evidence>
<evidence type="ECO:0000256" key="13">
    <source>
        <dbReference type="ARBA" id="ARBA00023211"/>
    </source>
</evidence>
<evidence type="ECO:0000256" key="14">
    <source>
        <dbReference type="ARBA" id="ARBA00023426"/>
    </source>
</evidence>
<dbReference type="EC" id="6.3.4.21" evidence="5 16"/>
<keyword evidence="10 16" id="KW-0808">Transferase</keyword>
<dbReference type="Pfam" id="PF17767">
    <property type="entry name" value="NAPRTase_N"/>
    <property type="match status" value="1"/>
</dbReference>
<evidence type="ECO:0000256" key="15">
    <source>
        <dbReference type="ARBA" id="ARBA00048668"/>
    </source>
</evidence>
<dbReference type="SUPFAM" id="SSF54675">
    <property type="entry name" value="Nicotinate/Quinolinate PRTase N-terminal domain-like"/>
    <property type="match status" value="1"/>
</dbReference>
<keyword evidence="9 16" id="KW-0662">Pyridine nucleotide biosynthesis</keyword>
<reference evidence="20" key="1">
    <citation type="journal article" date="2020" name="G3 (Bethesda)">
        <title>High-Quality Assemblies for Three Invasive Social Wasps from the &lt;i&gt;Vespula&lt;/i&gt; Genus.</title>
        <authorList>
            <person name="Harrop T.W.R."/>
            <person name="Guhlin J."/>
            <person name="McLaughlin G.M."/>
            <person name="Permina E."/>
            <person name="Stockwell P."/>
            <person name="Gilligan J."/>
            <person name="Le Lec M.F."/>
            <person name="Gruber M.A.M."/>
            <person name="Quinn O."/>
            <person name="Lovegrove M."/>
            <person name="Duncan E.J."/>
            <person name="Remnant E.J."/>
            <person name="Van Eeckhoven J."/>
            <person name="Graham B."/>
            <person name="Knapp R.A."/>
            <person name="Langford K.W."/>
            <person name="Kronenberg Z."/>
            <person name="Press M.O."/>
            <person name="Eacker S.M."/>
            <person name="Wilson-Rankin E.E."/>
            <person name="Purcell J."/>
            <person name="Lester P.J."/>
            <person name="Dearden P.K."/>
        </authorList>
    </citation>
    <scope>NUCLEOTIDE SEQUENCE</scope>
    <source>
        <strain evidence="20">Linc-1</strain>
    </source>
</reference>
<comment type="caution">
    <text evidence="20">The sequence shown here is derived from an EMBL/GenBank/DDBJ whole genome shotgun (WGS) entry which is preliminary data.</text>
</comment>
<evidence type="ECO:0000313" key="20">
    <source>
        <dbReference type="EMBL" id="KAF7387446.1"/>
    </source>
</evidence>
<comment type="function">
    <text evidence="14">Catalyzes the first step in the biosynthesis of NAD from nicotinic acid, the ATP-dependent synthesis of beta-nicotinate D-ribonucleotide from nicotinate and 5-phospho-D-ribose 1-phosphate. Helps prevent cellular oxidative stress via its role in NAD biosynthesis.</text>
</comment>
<comment type="cofactor">
    <cofactor evidence="1">
        <name>Mn(2+)</name>
        <dbReference type="ChEBI" id="CHEBI:29035"/>
    </cofactor>
</comment>
<dbReference type="InterPro" id="IPR006405">
    <property type="entry name" value="Nic_PRibTrfase_pncB"/>
</dbReference>
<evidence type="ECO:0000259" key="18">
    <source>
        <dbReference type="Pfam" id="PF17767"/>
    </source>
</evidence>
<evidence type="ECO:0000256" key="3">
    <source>
        <dbReference type="ARBA" id="ARBA00004952"/>
    </source>
</evidence>
<evidence type="ECO:0000256" key="6">
    <source>
        <dbReference type="ARBA" id="ARBA00021569"/>
    </source>
</evidence>
<dbReference type="PANTHER" id="PTHR11098:SF1">
    <property type="entry name" value="NICOTINATE PHOSPHORIBOSYLTRANSFERASE"/>
    <property type="match status" value="1"/>
</dbReference>
<evidence type="ECO:0000256" key="11">
    <source>
        <dbReference type="ARBA" id="ARBA00022723"/>
    </source>
</evidence>
<sequence length="549" mass="61673">MMSDDDCKTWCQLRQNAVVQPLLTDLYQITMAYAYWKSGKTNDYAVFDLFFRKNPFQGEFTIFAGLEECIKFLEKFQYSNSDIKYIKSTMPASVDPAFFDYLKNINLNDVTIYAMQEGSVTFPRIPLLRVEGPLIIVQLLETTLLTLVNYASLMATNAARYRLVAGKNITLLEFGLRRAQGPDGGLSASKYSYVGGFDGTSNVLAGKLFNIPVSGTHAHSYITSFISIDDLQAKTLAHKQTGEVFDLLELASKYRDAIAEDIGGIVSEASDGELAALISYAIAFPERFTALVDTYDVKRSGILNFCAVALALNDLDYKAIGIRLDSGDLAYLSNATRDIFEKLAVKYNIPWFAQLTIVASNDINEETIISLNEQSHKIDCFGIGTHLVTCQRQPALGCVYKMVEINDQPRIKLSQEVGKINIPGKKNAYRLYGADGYALIDILQRSTEEAPQIKQKVLCRHPFQESKRAYVIPTHVEPLHKVYWKNGKLCEPLPTLIQIRDRVQESLKTLRNDHKRNLNPTPYKVAVSDNLYSFIHNLWLQNAPIGELS</sequence>
<evidence type="ECO:0000256" key="9">
    <source>
        <dbReference type="ARBA" id="ARBA00022642"/>
    </source>
</evidence>
<feature type="domain" description="Nicotinate phosphoribosyltransferase N-terminal" evidence="18">
    <location>
        <begin position="22"/>
        <end position="149"/>
    </location>
</feature>
<comment type="PTM">
    <text evidence="16">Transiently phosphorylated on a His residue during the reaction cycle. Phosphorylation strongly increases the affinity for substrates and increases the rate of nicotinate D-ribonucleotide production. Dephosphorylation regenerates the low-affinity form of the enzyme, leading to product release.</text>
</comment>
<dbReference type="CDD" id="cd01570">
    <property type="entry name" value="NAPRTase_A"/>
    <property type="match status" value="1"/>
</dbReference>
<dbReference type="FunFam" id="3.20.20.70:FF:000155">
    <property type="entry name" value="Nicotinate phosphoribosyltransferase"/>
    <property type="match status" value="1"/>
</dbReference>
<dbReference type="UniPathway" id="UPA00253">
    <property type="reaction ID" value="UER00457"/>
</dbReference>
<dbReference type="FunFam" id="3.20.140.10:FF:000002">
    <property type="entry name" value="Nicotinate phosphoribosyltransferase"/>
    <property type="match status" value="1"/>
</dbReference>
<comment type="similarity">
    <text evidence="4 16">Belongs to the NAPRTase family.</text>
</comment>
<evidence type="ECO:0000256" key="5">
    <source>
        <dbReference type="ARBA" id="ARBA00013236"/>
    </source>
</evidence>
<dbReference type="GO" id="GO:0034355">
    <property type="term" value="P:NAD+ biosynthetic process via the salvage pathway"/>
    <property type="evidence" value="ECO:0007669"/>
    <property type="project" value="TreeGrafter"/>
</dbReference>
<evidence type="ECO:0000256" key="7">
    <source>
        <dbReference type="ARBA" id="ARBA00022553"/>
    </source>
</evidence>
<proteinExistence type="inferred from homology"/>
<dbReference type="Pfam" id="PF04095">
    <property type="entry name" value="NAPRTase"/>
    <property type="match status" value="1"/>
</dbReference>
<evidence type="ECO:0000256" key="12">
    <source>
        <dbReference type="ARBA" id="ARBA00022842"/>
    </source>
</evidence>
<name>A0A834JGW3_VESGE</name>
<gene>
    <name evidence="20" type="ORF">HZH68_013123</name>
</gene>
<dbReference type="SUPFAM" id="SSF51690">
    <property type="entry name" value="Nicotinate/Quinolinate PRTase C-terminal domain-like"/>
    <property type="match status" value="1"/>
</dbReference>
<dbReference type="GO" id="GO:0004516">
    <property type="term" value="F:nicotinate phosphoribosyltransferase activity"/>
    <property type="evidence" value="ECO:0007669"/>
    <property type="project" value="UniProtKB-UniRule"/>
</dbReference>
<dbReference type="GO" id="GO:0046872">
    <property type="term" value="F:metal ion binding"/>
    <property type="evidence" value="ECO:0007669"/>
    <property type="project" value="UniProtKB-KW"/>
</dbReference>
<dbReference type="EMBL" id="JACSDZ010000014">
    <property type="protein sequence ID" value="KAF7387446.1"/>
    <property type="molecule type" value="Genomic_DNA"/>
</dbReference>
<dbReference type="Pfam" id="PF17956">
    <property type="entry name" value="NAPRTase_C"/>
    <property type="match status" value="1"/>
</dbReference>
<dbReference type="Gene3D" id="3.20.140.10">
    <property type="entry name" value="nicotinate phosphoribosyltransferase"/>
    <property type="match status" value="2"/>
</dbReference>
<evidence type="ECO:0000256" key="1">
    <source>
        <dbReference type="ARBA" id="ARBA00001936"/>
    </source>
</evidence>